<dbReference type="PANTHER" id="PTHR47926">
    <property type="entry name" value="PENTATRICOPEPTIDE REPEAT-CONTAINING PROTEIN"/>
    <property type="match status" value="1"/>
</dbReference>
<dbReference type="Gene3D" id="1.25.40.10">
    <property type="entry name" value="Tetratricopeptide repeat domain"/>
    <property type="match status" value="4"/>
</dbReference>
<gene>
    <name evidence="5" type="ORF">LVIROSA_LOCUS832</name>
</gene>
<dbReference type="InterPro" id="IPR046960">
    <property type="entry name" value="PPR_At4g14850-like_plant"/>
</dbReference>
<dbReference type="GO" id="GO:0003723">
    <property type="term" value="F:RNA binding"/>
    <property type="evidence" value="ECO:0007669"/>
    <property type="project" value="InterPro"/>
</dbReference>
<comment type="caution">
    <text evidence="5">The sequence shown here is derived from an EMBL/GenBank/DDBJ whole genome shotgun (WGS) entry which is preliminary data.</text>
</comment>
<evidence type="ECO:0000256" key="1">
    <source>
        <dbReference type="ARBA" id="ARBA00006643"/>
    </source>
</evidence>
<dbReference type="InterPro" id="IPR032867">
    <property type="entry name" value="DYW_dom"/>
</dbReference>
<protein>
    <recommendedName>
        <fullName evidence="4">DYW domain-containing protein</fullName>
    </recommendedName>
</protein>
<dbReference type="Pfam" id="PF14432">
    <property type="entry name" value="DYW_deaminase"/>
    <property type="match status" value="1"/>
</dbReference>
<feature type="domain" description="DYW" evidence="4">
    <location>
        <begin position="578"/>
        <end position="660"/>
    </location>
</feature>
<feature type="repeat" description="PPR" evidence="3">
    <location>
        <begin position="370"/>
        <end position="404"/>
    </location>
</feature>
<dbReference type="PANTHER" id="PTHR47926:SF385">
    <property type="entry name" value="DYW DOMAIN-CONTAINING PROTEIN"/>
    <property type="match status" value="1"/>
</dbReference>
<sequence>MMRTSPLLFLQDKAKLLRYISGTTNLELGKIYSDRLLSTQWSRDNIPKHFNAPINIYSKRKASGFAHNVCNIMPNPFQNASGLQVLEFFKSMVSEHDVYCPNEYISALVLSSCVNSGHLLYGRQCHGYMLKSGLVFNKYMENALVCLHSMLPDVIGAMQVIASNDRLDIRSYNQMLDELVEKGFLDDALSFLTRMSVVDKVWNKATYIGLFGLCCKLDDLDLGREVHNKLLKSNVEFDVSVCSEMIKMYGICGDILTAAKVFDMYEVRNVVIWTAMLAALSDYGSVEESLELFSDMQHENVAPNEYTFCVLLDACAKILSLRYGSSLHALSHKTGFKDHKNVESGLIDMYARSGDIKAAEKVFLGSTYRDTLTWNIMIGGYAYHGLGSKSLALFKKMLEKGEDPNSLTFICVLNACEHMGLVEEGYYYLYEFMEQKGVKPGLEHYMCIISILIRAARLREALCFIASTPLKWHEYSWVALLNGCQEHQNSSLFNRIEQLIPHDLTPKVSKLCRVRKFHRLLKLTAPTEGGVCMLDINKKRYEFLTVDNEDLEFDALDDVMKPMFEAINDDSANLDDINVSDEMKEDRSDYHSEEVAVAYALRYTPYIATIRLIKSSGRICDRCHSRMKLISKVRRRKIMVRDQLQFHNFQDGRCSCEDYW</sequence>
<dbReference type="AlphaFoldDB" id="A0AAU9LIB5"/>
<evidence type="ECO:0000259" key="4">
    <source>
        <dbReference type="Pfam" id="PF14432"/>
    </source>
</evidence>
<dbReference type="FunFam" id="1.25.40.10:FF:000285">
    <property type="entry name" value="Pentatricopeptide repeat-containing protein, chloroplastic"/>
    <property type="match status" value="1"/>
</dbReference>
<feature type="repeat" description="PPR" evidence="3">
    <location>
        <begin position="269"/>
        <end position="303"/>
    </location>
</feature>
<evidence type="ECO:0000313" key="6">
    <source>
        <dbReference type="Proteomes" id="UP001157418"/>
    </source>
</evidence>
<keyword evidence="2" id="KW-0677">Repeat</keyword>
<dbReference type="GO" id="GO:0009451">
    <property type="term" value="P:RNA modification"/>
    <property type="evidence" value="ECO:0007669"/>
    <property type="project" value="InterPro"/>
</dbReference>
<dbReference type="PROSITE" id="PS51375">
    <property type="entry name" value="PPR"/>
    <property type="match status" value="3"/>
</dbReference>
<dbReference type="NCBIfam" id="TIGR00756">
    <property type="entry name" value="PPR"/>
    <property type="match status" value="2"/>
</dbReference>
<evidence type="ECO:0000256" key="2">
    <source>
        <dbReference type="ARBA" id="ARBA00022737"/>
    </source>
</evidence>
<evidence type="ECO:0000256" key="3">
    <source>
        <dbReference type="PROSITE-ProRule" id="PRU00708"/>
    </source>
</evidence>
<evidence type="ECO:0000313" key="5">
    <source>
        <dbReference type="EMBL" id="CAH1412844.1"/>
    </source>
</evidence>
<name>A0AAU9LIB5_9ASTR</name>
<comment type="similarity">
    <text evidence="1">Belongs to the PPR family. PCMP-H subfamily.</text>
</comment>
<dbReference type="Pfam" id="PF13041">
    <property type="entry name" value="PPR_2"/>
    <property type="match status" value="2"/>
</dbReference>
<proteinExistence type="inferred from homology"/>
<keyword evidence="6" id="KW-1185">Reference proteome</keyword>
<dbReference type="Proteomes" id="UP001157418">
    <property type="component" value="Unassembled WGS sequence"/>
</dbReference>
<feature type="repeat" description="PPR" evidence="3">
    <location>
        <begin position="405"/>
        <end position="440"/>
    </location>
</feature>
<dbReference type="Pfam" id="PF01535">
    <property type="entry name" value="PPR"/>
    <property type="match status" value="2"/>
</dbReference>
<dbReference type="FunFam" id="1.25.40.10:FF:000158">
    <property type="entry name" value="pentatricopeptide repeat-containing protein At2g33680"/>
    <property type="match status" value="1"/>
</dbReference>
<dbReference type="EMBL" id="CAKMRJ010000001">
    <property type="protein sequence ID" value="CAH1412844.1"/>
    <property type="molecule type" value="Genomic_DNA"/>
</dbReference>
<dbReference type="GO" id="GO:0099402">
    <property type="term" value="P:plant organ development"/>
    <property type="evidence" value="ECO:0007669"/>
    <property type="project" value="UniProtKB-ARBA"/>
</dbReference>
<dbReference type="InterPro" id="IPR002885">
    <property type="entry name" value="PPR_rpt"/>
</dbReference>
<dbReference type="InterPro" id="IPR011990">
    <property type="entry name" value="TPR-like_helical_dom_sf"/>
</dbReference>
<accession>A0AAU9LIB5</accession>
<reference evidence="5 6" key="1">
    <citation type="submission" date="2022-01" db="EMBL/GenBank/DDBJ databases">
        <authorList>
            <person name="Xiong W."/>
            <person name="Schranz E."/>
        </authorList>
    </citation>
    <scope>NUCLEOTIDE SEQUENCE [LARGE SCALE GENOMIC DNA]</scope>
</reference>
<dbReference type="GO" id="GO:0008270">
    <property type="term" value="F:zinc ion binding"/>
    <property type="evidence" value="ECO:0007669"/>
    <property type="project" value="InterPro"/>
</dbReference>
<organism evidence="5 6">
    <name type="scientific">Lactuca virosa</name>
    <dbReference type="NCBI Taxonomy" id="75947"/>
    <lineage>
        <taxon>Eukaryota</taxon>
        <taxon>Viridiplantae</taxon>
        <taxon>Streptophyta</taxon>
        <taxon>Embryophyta</taxon>
        <taxon>Tracheophyta</taxon>
        <taxon>Spermatophyta</taxon>
        <taxon>Magnoliopsida</taxon>
        <taxon>eudicotyledons</taxon>
        <taxon>Gunneridae</taxon>
        <taxon>Pentapetalae</taxon>
        <taxon>asterids</taxon>
        <taxon>campanulids</taxon>
        <taxon>Asterales</taxon>
        <taxon>Asteraceae</taxon>
        <taxon>Cichorioideae</taxon>
        <taxon>Cichorieae</taxon>
        <taxon>Lactucinae</taxon>
        <taxon>Lactuca</taxon>
    </lineage>
</organism>